<dbReference type="AlphaFoldDB" id="A0A1Y1SYG6"/>
<proteinExistence type="predicted"/>
<dbReference type="EMBL" id="ARYN01000032">
    <property type="protein sequence ID" value="ORL43612.1"/>
    <property type="molecule type" value="Genomic_DNA"/>
</dbReference>
<evidence type="ECO:0000313" key="1">
    <source>
        <dbReference type="EMBL" id="ORL43612.1"/>
    </source>
</evidence>
<dbReference type="Proteomes" id="UP000192746">
    <property type="component" value="Unassembled WGS sequence"/>
</dbReference>
<organism evidence="1 2">
    <name type="scientific">Zunongwangia atlantica 22II14-10F7</name>
    <dbReference type="NCBI Taxonomy" id="1185767"/>
    <lineage>
        <taxon>Bacteria</taxon>
        <taxon>Pseudomonadati</taxon>
        <taxon>Bacteroidota</taxon>
        <taxon>Flavobacteriia</taxon>
        <taxon>Flavobacteriales</taxon>
        <taxon>Flavobacteriaceae</taxon>
        <taxon>Zunongwangia</taxon>
    </lineage>
</organism>
<dbReference type="RefSeq" id="WP_139801386.1">
    <property type="nucleotide sequence ID" value="NZ_ARYN01000032.1"/>
</dbReference>
<comment type="caution">
    <text evidence="1">The sequence shown here is derived from an EMBL/GenBank/DDBJ whole genome shotgun (WGS) entry which is preliminary data.</text>
</comment>
<dbReference type="STRING" id="1185767.IIF7_19901"/>
<keyword evidence="2" id="KW-1185">Reference proteome</keyword>
<accession>A0A1Y1SYG6</accession>
<protein>
    <submittedName>
        <fullName evidence="1">Uncharacterized protein</fullName>
    </submittedName>
</protein>
<name>A0A1Y1SYG6_9FLAO</name>
<evidence type="ECO:0000313" key="2">
    <source>
        <dbReference type="Proteomes" id="UP000192746"/>
    </source>
</evidence>
<gene>
    <name evidence="1" type="ORF">IIF7_19901</name>
</gene>
<sequence>MTQHKRSEKFGIQDDKDLHISHPKSFNFYEKIGKEMEPYTKMSDNQLHERKCKTFSISL</sequence>
<reference evidence="1 2" key="1">
    <citation type="submission" date="2013-04" db="EMBL/GenBank/DDBJ databases">
        <title>Zunongwangia sp. 22II14-10F7 Genome Sequencing.</title>
        <authorList>
            <person name="Lai Q."/>
            <person name="Shao Z."/>
        </authorList>
    </citation>
    <scope>NUCLEOTIDE SEQUENCE [LARGE SCALE GENOMIC DNA]</scope>
    <source>
        <strain evidence="1 2">22II14-10F7</strain>
    </source>
</reference>